<dbReference type="CDD" id="cd05917">
    <property type="entry name" value="FACL_like_2"/>
    <property type="match status" value="1"/>
</dbReference>
<dbReference type="GO" id="GO:0031956">
    <property type="term" value="F:medium-chain fatty acid-CoA ligase activity"/>
    <property type="evidence" value="ECO:0007669"/>
    <property type="project" value="TreeGrafter"/>
</dbReference>
<accession>A0A541B940</accession>
<dbReference type="Gene3D" id="3.40.50.12780">
    <property type="entry name" value="N-terminal domain of ligase-like"/>
    <property type="match status" value="1"/>
</dbReference>
<comment type="similarity">
    <text evidence="1">Belongs to the ATP-dependent AMP-binding enzyme family.</text>
</comment>
<dbReference type="InterPro" id="IPR025110">
    <property type="entry name" value="AMP-bd_C"/>
</dbReference>
<evidence type="ECO:0000313" key="5">
    <source>
        <dbReference type="EMBL" id="TQF68768.1"/>
    </source>
</evidence>
<dbReference type="PROSITE" id="PS00455">
    <property type="entry name" value="AMP_BINDING"/>
    <property type="match status" value="1"/>
</dbReference>
<dbReference type="OrthoDB" id="9803968at2"/>
<organism evidence="5 6">
    <name type="scientific">Rhodococcus spelaei</name>
    <dbReference type="NCBI Taxonomy" id="2546320"/>
    <lineage>
        <taxon>Bacteria</taxon>
        <taxon>Bacillati</taxon>
        <taxon>Actinomycetota</taxon>
        <taxon>Actinomycetes</taxon>
        <taxon>Mycobacteriales</taxon>
        <taxon>Nocardiaceae</taxon>
        <taxon>Rhodococcus</taxon>
    </lineage>
</organism>
<keyword evidence="6" id="KW-1185">Reference proteome</keyword>
<dbReference type="InterPro" id="IPR045851">
    <property type="entry name" value="AMP-bd_C_sf"/>
</dbReference>
<dbReference type="PANTHER" id="PTHR43201">
    <property type="entry name" value="ACYL-COA SYNTHETASE"/>
    <property type="match status" value="1"/>
</dbReference>
<dbReference type="FunFam" id="3.30.300.30:FF:000008">
    <property type="entry name" value="2,3-dihydroxybenzoate-AMP ligase"/>
    <property type="match status" value="1"/>
</dbReference>
<evidence type="ECO:0000259" key="3">
    <source>
        <dbReference type="Pfam" id="PF00501"/>
    </source>
</evidence>
<dbReference type="FunFam" id="3.40.50.12780:FF:000003">
    <property type="entry name" value="Long-chain-fatty-acid--CoA ligase FadD"/>
    <property type="match status" value="1"/>
</dbReference>
<dbReference type="InterPro" id="IPR042099">
    <property type="entry name" value="ANL_N_sf"/>
</dbReference>
<dbReference type="GO" id="GO:0006631">
    <property type="term" value="P:fatty acid metabolic process"/>
    <property type="evidence" value="ECO:0007669"/>
    <property type="project" value="TreeGrafter"/>
</dbReference>
<feature type="domain" description="AMP-dependent synthetase/ligase" evidence="3">
    <location>
        <begin position="27"/>
        <end position="401"/>
    </location>
</feature>
<dbReference type="Proteomes" id="UP000316256">
    <property type="component" value="Unassembled WGS sequence"/>
</dbReference>
<dbReference type="InterPro" id="IPR000873">
    <property type="entry name" value="AMP-dep_synth/lig_dom"/>
</dbReference>
<gene>
    <name evidence="5" type="ORF">FK531_13295</name>
</gene>
<dbReference type="PANTHER" id="PTHR43201:SF5">
    <property type="entry name" value="MEDIUM-CHAIN ACYL-COA LIGASE ACSF2, MITOCHONDRIAL"/>
    <property type="match status" value="1"/>
</dbReference>
<dbReference type="InterPro" id="IPR020845">
    <property type="entry name" value="AMP-binding_CS"/>
</dbReference>
<evidence type="ECO:0000313" key="6">
    <source>
        <dbReference type="Proteomes" id="UP000316256"/>
    </source>
</evidence>
<feature type="domain" description="AMP-binding enzyme C-terminal" evidence="4">
    <location>
        <begin position="452"/>
        <end position="528"/>
    </location>
</feature>
<comment type="caution">
    <text evidence="5">The sequence shown here is derived from an EMBL/GenBank/DDBJ whole genome shotgun (WGS) entry which is preliminary data.</text>
</comment>
<proteinExistence type="inferred from homology"/>
<protein>
    <submittedName>
        <fullName evidence="5">AMP-binding protein</fullName>
    </submittedName>
</protein>
<keyword evidence="2" id="KW-0436">Ligase</keyword>
<dbReference type="AlphaFoldDB" id="A0A541B940"/>
<dbReference type="Pfam" id="PF00501">
    <property type="entry name" value="AMP-binding"/>
    <property type="match status" value="1"/>
</dbReference>
<dbReference type="Pfam" id="PF13193">
    <property type="entry name" value="AMP-binding_C"/>
    <property type="match status" value="1"/>
</dbReference>
<dbReference type="RefSeq" id="WP_142100042.1">
    <property type="nucleotide sequence ID" value="NZ_VIGH01000005.1"/>
</dbReference>
<sequence>MTGSLPSYTSGVWDAPMLGDTIGDNLDRTVAAHRDRDALVDHSTGRRWTYGEFGTAVDGLAAGLLRRGLAKGDRVGIWAPNCPEWTLVQYATAKIGVILVNINPAYRSHELKYVLEQAGIRMLVSAASFKTSDYAAMIEEVRPNCPDLESVVLLGGEDWAGLLADGAAAHAADPSALSAAQAALSADDPINIQYTSGTTGFPKGATLSHHNILNNGYFVGELCHYTHEDRVCIPVPFYHCFGMVMGNLACTSHGAAMVIPAPAFEPKATLEAVQAERCTSLYGVPTMFIAELADPDFASYDLTSLRTGIMAGSPCPVEVMKQVIEQMGMAEVSICYGMTETSPVSLQTRSDDTIDQRVSTVGRVGPHLEVKIVDPATGLTVPRGEPGELCTRGYSVMLGYWNNPEKTAEAVDGARWMHTGDIGVMDADGYVAITGRIKDMVIRGGENIYPREIEEFLYSHPDILDAQVIGVPDAKYGEELMVWIRMREGADELDADSVRAFCTGKLAGYKIPRYVHVVDEFPMTVTGKVRKIEMREQSLELIGQA</sequence>
<name>A0A541B940_9NOCA</name>
<dbReference type="SUPFAM" id="SSF56801">
    <property type="entry name" value="Acetyl-CoA synthetase-like"/>
    <property type="match status" value="1"/>
</dbReference>
<evidence type="ECO:0000256" key="1">
    <source>
        <dbReference type="ARBA" id="ARBA00006432"/>
    </source>
</evidence>
<dbReference type="EMBL" id="VIGH01000005">
    <property type="protein sequence ID" value="TQF68768.1"/>
    <property type="molecule type" value="Genomic_DNA"/>
</dbReference>
<evidence type="ECO:0000256" key="2">
    <source>
        <dbReference type="ARBA" id="ARBA00022598"/>
    </source>
</evidence>
<evidence type="ECO:0000259" key="4">
    <source>
        <dbReference type="Pfam" id="PF13193"/>
    </source>
</evidence>
<dbReference type="Gene3D" id="3.30.300.30">
    <property type="match status" value="1"/>
</dbReference>
<reference evidence="5 6" key="1">
    <citation type="submission" date="2019-06" db="EMBL/GenBank/DDBJ databases">
        <title>Rhodococcus spaelei sp. nov., isolated from a cave.</title>
        <authorList>
            <person name="Lee S.D."/>
        </authorList>
    </citation>
    <scope>NUCLEOTIDE SEQUENCE [LARGE SCALE GENOMIC DNA]</scope>
    <source>
        <strain evidence="5 6">C9-5</strain>
    </source>
</reference>